<dbReference type="AlphaFoldDB" id="A0A7V3YMM0"/>
<sequence length="306" mass="36296">MGNFSVITVSREVESLGDEVALRLSRILGYELINREQWMVLLEGHSPALSPEPPEEEGERERWMAEVGKLLEELAEKRAFVLLGRGGQKLLARCAKAFHLLVVAPVPVRLRRIMERYRQDEVTASRILAEQDRQREKFLLRFFGVDWRNPLHYHFVLNTAFYDVEESCQLVLEAMKRTRPPVSGQQESFFTREGFLEKPVVFSHPSEEEFARILDFYGIRWLYEPRTFPLEWDSEGNVVEAFAPDFYLPDFDLFIELTTQKQKLTWRKNRKIRKLKELYPEVKIKVVYARDYEHILRKFDLEDDHE</sequence>
<dbReference type="Gene3D" id="3.40.91.30">
    <property type="match status" value="1"/>
</dbReference>
<dbReference type="SUPFAM" id="SSF52540">
    <property type="entry name" value="P-loop containing nucleoside triphosphate hydrolases"/>
    <property type="match status" value="1"/>
</dbReference>
<reference evidence="1" key="1">
    <citation type="journal article" date="2020" name="mSystems">
        <title>Genome- and Community-Level Interaction Insights into Carbon Utilization and Element Cycling Functions of Hydrothermarchaeota in Hydrothermal Sediment.</title>
        <authorList>
            <person name="Zhou Z."/>
            <person name="Liu Y."/>
            <person name="Xu W."/>
            <person name="Pan J."/>
            <person name="Luo Z.H."/>
            <person name="Li M."/>
        </authorList>
    </citation>
    <scope>NUCLEOTIDE SEQUENCE [LARGE SCALE GENOMIC DNA]</scope>
    <source>
        <strain evidence="1">SpSt-716</strain>
    </source>
</reference>
<protein>
    <recommendedName>
        <fullName evidence="2">Cytidylate kinase-like family protein</fullName>
    </recommendedName>
</protein>
<proteinExistence type="predicted"/>
<dbReference type="Pfam" id="PF13189">
    <property type="entry name" value="Cytidylate_kin2"/>
    <property type="match status" value="1"/>
</dbReference>
<organism evidence="1">
    <name type="scientific">Candidatus Caldatribacterium californiense</name>
    <dbReference type="NCBI Taxonomy" id="1454726"/>
    <lineage>
        <taxon>Bacteria</taxon>
        <taxon>Pseudomonadati</taxon>
        <taxon>Atribacterota</taxon>
        <taxon>Atribacteria</taxon>
        <taxon>Atribacterales</taxon>
        <taxon>Candidatus Caldatribacteriaceae</taxon>
        <taxon>Candidatus Caldatribacterium</taxon>
    </lineage>
</organism>
<name>A0A7V3YMM0_9BACT</name>
<comment type="caution">
    <text evidence="1">The sequence shown here is derived from an EMBL/GenBank/DDBJ whole genome shotgun (WGS) entry which is preliminary data.</text>
</comment>
<gene>
    <name evidence="1" type="ORF">ENU96_07275</name>
</gene>
<evidence type="ECO:0000313" key="1">
    <source>
        <dbReference type="EMBL" id="HGI75460.1"/>
    </source>
</evidence>
<dbReference type="Gene3D" id="3.40.50.300">
    <property type="entry name" value="P-loop containing nucleotide triphosphate hydrolases"/>
    <property type="match status" value="1"/>
</dbReference>
<dbReference type="EMBL" id="DTEN01000292">
    <property type="protein sequence ID" value="HGI75460.1"/>
    <property type="molecule type" value="Genomic_DNA"/>
</dbReference>
<dbReference type="InterPro" id="IPR027417">
    <property type="entry name" value="P-loop_NTPase"/>
</dbReference>
<evidence type="ECO:0008006" key="2">
    <source>
        <dbReference type="Google" id="ProtNLM"/>
    </source>
</evidence>
<accession>A0A7V3YMM0</accession>